<evidence type="ECO:0000313" key="8">
    <source>
        <dbReference type="Proteomes" id="UP000539372"/>
    </source>
</evidence>
<keyword evidence="4 5" id="KW-0472">Membrane</keyword>
<feature type="transmembrane region" description="Helical" evidence="5">
    <location>
        <begin position="27"/>
        <end position="45"/>
    </location>
</feature>
<evidence type="ECO:0000259" key="6">
    <source>
        <dbReference type="Pfam" id="PF01699"/>
    </source>
</evidence>
<dbReference type="EMBL" id="JABBNT010000002">
    <property type="protein sequence ID" value="NMM44582.1"/>
    <property type="molecule type" value="Genomic_DNA"/>
</dbReference>
<evidence type="ECO:0000256" key="5">
    <source>
        <dbReference type="SAM" id="Phobius"/>
    </source>
</evidence>
<evidence type="ECO:0000256" key="3">
    <source>
        <dbReference type="ARBA" id="ARBA00022989"/>
    </source>
</evidence>
<dbReference type="Gene3D" id="1.20.1420.30">
    <property type="entry name" value="NCX, central ion-binding region"/>
    <property type="match status" value="1"/>
</dbReference>
<feature type="transmembrane region" description="Helical" evidence="5">
    <location>
        <begin position="271"/>
        <end position="289"/>
    </location>
</feature>
<keyword evidence="3 5" id="KW-1133">Transmembrane helix</keyword>
<dbReference type="GO" id="GO:0005886">
    <property type="term" value="C:plasma membrane"/>
    <property type="evidence" value="ECO:0007669"/>
    <property type="project" value="TreeGrafter"/>
</dbReference>
<dbReference type="InterPro" id="IPR004837">
    <property type="entry name" value="NaCa_Exmemb"/>
</dbReference>
<reference evidence="7 8" key="1">
    <citation type="submission" date="2020-04" db="EMBL/GenBank/DDBJ databases">
        <title>Rhodospirillaceae bacterium KN72 isolated from deep sea.</title>
        <authorList>
            <person name="Zhang D.-C."/>
        </authorList>
    </citation>
    <scope>NUCLEOTIDE SEQUENCE [LARGE SCALE GENOMIC DNA]</scope>
    <source>
        <strain evidence="7 8">KN72</strain>
    </source>
</reference>
<feature type="transmembrane region" description="Helical" evidence="5">
    <location>
        <begin position="207"/>
        <end position="230"/>
    </location>
</feature>
<organism evidence="7 8">
    <name type="scientific">Pacificispira spongiicola</name>
    <dbReference type="NCBI Taxonomy" id="2729598"/>
    <lineage>
        <taxon>Bacteria</taxon>
        <taxon>Pseudomonadati</taxon>
        <taxon>Pseudomonadota</taxon>
        <taxon>Alphaproteobacteria</taxon>
        <taxon>Rhodospirillales</taxon>
        <taxon>Rhodospirillaceae</taxon>
        <taxon>Pacificispira</taxon>
    </lineage>
</organism>
<dbReference type="GO" id="GO:0006874">
    <property type="term" value="P:intracellular calcium ion homeostasis"/>
    <property type="evidence" value="ECO:0007669"/>
    <property type="project" value="TreeGrafter"/>
</dbReference>
<evidence type="ECO:0000256" key="1">
    <source>
        <dbReference type="ARBA" id="ARBA00004141"/>
    </source>
</evidence>
<dbReference type="NCBIfam" id="TIGR00367">
    <property type="entry name" value="calcium/sodium antiporter"/>
    <property type="match status" value="1"/>
</dbReference>
<keyword evidence="8" id="KW-1185">Reference proteome</keyword>
<feature type="transmembrane region" description="Helical" evidence="5">
    <location>
        <begin position="172"/>
        <end position="195"/>
    </location>
</feature>
<dbReference type="Pfam" id="PF01699">
    <property type="entry name" value="Na_Ca_ex"/>
    <property type="match status" value="2"/>
</dbReference>
<dbReference type="Gene3D" id="6.10.280.80">
    <property type="entry name" value="NCX, peripheral helical region"/>
    <property type="match status" value="1"/>
</dbReference>
<dbReference type="PANTHER" id="PTHR10846:SF8">
    <property type="entry name" value="INNER MEMBRANE PROTEIN YRBG"/>
    <property type="match status" value="1"/>
</dbReference>
<proteinExistence type="predicted"/>
<dbReference type="InterPro" id="IPR044880">
    <property type="entry name" value="NCX_ion-bd_dom_sf"/>
</dbReference>
<dbReference type="PANTHER" id="PTHR10846">
    <property type="entry name" value="SODIUM/POTASSIUM/CALCIUM EXCHANGER"/>
    <property type="match status" value="1"/>
</dbReference>
<feature type="domain" description="Sodium/calcium exchanger membrane region" evidence="6">
    <location>
        <begin position="173"/>
        <end position="310"/>
    </location>
</feature>
<dbReference type="AlphaFoldDB" id="A0A7Y0DZQ7"/>
<accession>A0A7Y0DZQ7</accession>
<feature type="transmembrane region" description="Helical" evidence="5">
    <location>
        <begin position="295"/>
        <end position="313"/>
    </location>
</feature>
<sequence length="319" mass="32941">MDVVYLVAGLVILFVGGELTVRGGVGLARYLGISAAVIGLTVIGFGTSAPELVVTVQAALAGQSGLAVGNVVGSNISNLLLILGTGAAIWPMSCTVGAARRDAGVMTASAVLLVGLGLYGVILWWHGVLMVAALILYLFLTYLQDKRDQASCEFHASEAEEIENAPTSLPKIILFTLLGLVGLIVGADLMVKGAIGIAEKFGVPDSIIGLTVVALGTSLPELAATVVAAYRKHTDVAIANVLGSCTFNVLSILGITSLVAPLSIDPDIQRIDLWVMLAATVLVTAVLLFRCRIGRATGLIFLVGYVAYIASLVPRSGLS</sequence>
<gene>
    <name evidence="7" type="ORF">HH303_08825</name>
</gene>
<protein>
    <submittedName>
        <fullName evidence="7">Calcium/sodium antiporter</fullName>
    </submittedName>
</protein>
<dbReference type="InterPro" id="IPR004481">
    <property type="entry name" value="K/Na/Ca-exchanger"/>
</dbReference>
<evidence type="ECO:0000256" key="4">
    <source>
        <dbReference type="ARBA" id="ARBA00023136"/>
    </source>
</evidence>
<evidence type="ECO:0000313" key="7">
    <source>
        <dbReference type="EMBL" id="NMM44582.1"/>
    </source>
</evidence>
<dbReference type="Proteomes" id="UP000539372">
    <property type="component" value="Unassembled WGS sequence"/>
</dbReference>
<dbReference type="GO" id="GO:0008273">
    <property type="term" value="F:calcium, potassium:sodium antiporter activity"/>
    <property type="evidence" value="ECO:0007669"/>
    <property type="project" value="TreeGrafter"/>
</dbReference>
<comment type="caution">
    <text evidence="7">The sequence shown here is derived from an EMBL/GenBank/DDBJ whole genome shotgun (WGS) entry which is preliminary data.</text>
</comment>
<evidence type="ECO:0000256" key="2">
    <source>
        <dbReference type="ARBA" id="ARBA00022692"/>
    </source>
</evidence>
<feature type="domain" description="Sodium/calcium exchanger membrane region" evidence="6">
    <location>
        <begin position="3"/>
        <end position="142"/>
    </location>
</feature>
<name>A0A7Y0DZQ7_9PROT</name>
<feature type="transmembrane region" description="Helical" evidence="5">
    <location>
        <begin position="236"/>
        <end position="259"/>
    </location>
</feature>
<dbReference type="GO" id="GO:0005262">
    <property type="term" value="F:calcium channel activity"/>
    <property type="evidence" value="ECO:0007669"/>
    <property type="project" value="TreeGrafter"/>
</dbReference>
<keyword evidence="2 5" id="KW-0812">Transmembrane</keyword>
<comment type="subcellular location">
    <subcellularLocation>
        <location evidence="1">Membrane</location>
        <topology evidence="1">Multi-pass membrane protein</topology>
    </subcellularLocation>
</comment>
<dbReference type="RefSeq" id="WP_169624878.1">
    <property type="nucleotide sequence ID" value="NZ_JABBNT010000002.1"/>
</dbReference>
<feature type="transmembrane region" description="Helical" evidence="5">
    <location>
        <begin position="79"/>
        <end position="99"/>
    </location>
</feature>
<feature type="transmembrane region" description="Helical" evidence="5">
    <location>
        <begin position="111"/>
        <end position="140"/>
    </location>
</feature>